<reference evidence="4 5" key="1">
    <citation type="submission" date="2018-06" db="EMBL/GenBank/DDBJ databases">
        <authorList>
            <consortium name="Pathogen Informatics"/>
            <person name="Doyle S."/>
        </authorList>
    </citation>
    <scope>NUCLEOTIDE SEQUENCE [LARGE SCALE GENOMIC DNA]</scope>
    <source>
        <strain evidence="4 5">NCTC11819</strain>
    </source>
</reference>
<protein>
    <submittedName>
        <fullName evidence="4">N-formylmethionyl-tRNA deformylase</fullName>
    </submittedName>
</protein>
<dbReference type="AlphaFoldDB" id="A0A8G2HU43"/>
<dbReference type="PANTHER" id="PTHR10799">
    <property type="entry name" value="SNF2/RAD54 HELICASE FAMILY"/>
    <property type="match status" value="1"/>
</dbReference>
<dbReference type="RefSeq" id="WP_115326027.1">
    <property type="nucleotide sequence ID" value="NZ_JACHMA010000001.1"/>
</dbReference>
<dbReference type="SMART" id="SM00490">
    <property type="entry name" value="HELICc"/>
    <property type="match status" value="1"/>
</dbReference>
<dbReference type="Proteomes" id="UP000255284">
    <property type="component" value="Unassembled WGS sequence"/>
</dbReference>
<dbReference type="CDD" id="cd18793">
    <property type="entry name" value="SF2_C_SNF"/>
    <property type="match status" value="1"/>
</dbReference>
<dbReference type="InterPro" id="IPR000330">
    <property type="entry name" value="SNF2_N"/>
</dbReference>
<gene>
    <name evidence="4" type="ORF">NCTC11819_01937</name>
</gene>
<keyword evidence="1" id="KW-0378">Hydrolase</keyword>
<dbReference type="EMBL" id="UGGQ01000006">
    <property type="protein sequence ID" value="STO17350.1"/>
    <property type="molecule type" value="Genomic_DNA"/>
</dbReference>
<dbReference type="SUPFAM" id="SSF52540">
    <property type="entry name" value="P-loop containing nucleoside triphosphate hydrolases"/>
    <property type="match status" value="2"/>
</dbReference>
<evidence type="ECO:0000313" key="5">
    <source>
        <dbReference type="Proteomes" id="UP000255284"/>
    </source>
</evidence>
<dbReference type="PROSITE" id="PS51194">
    <property type="entry name" value="HELICASE_CTER"/>
    <property type="match status" value="1"/>
</dbReference>
<dbReference type="Gene3D" id="3.40.50.10810">
    <property type="entry name" value="Tandem AAA-ATPase domain"/>
    <property type="match status" value="2"/>
</dbReference>
<dbReference type="PROSITE" id="PS51192">
    <property type="entry name" value="HELICASE_ATP_BIND_1"/>
    <property type="match status" value="1"/>
</dbReference>
<dbReference type="InterPro" id="IPR027417">
    <property type="entry name" value="P-loop_NTPase"/>
</dbReference>
<dbReference type="GO" id="GO:0005524">
    <property type="term" value="F:ATP binding"/>
    <property type="evidence" value="ECO:0007669"/>
    <property type="project" value="InterPro"/>
</dbReference>
<accession>A0A8G2HU43</accession>
<dbReference type="Pfam" id="PF00176">
    <property type="entry name" value="SNF2-rel_dom"/>
    <property type="match status" value="1"/>
</dbReference>
<evidence type="ECO:0000259" key="2">
    <source>
        <dbReference type="PROSITE" id="PS51192"/>
    </source>
</evidence>
<organism evidence="4 5">
    <name type="scientific">Mobiluncus mulieris</name>
    <dbReference type="NCBI Taxonomy" id="2052"/>
    <lineage>
        <taxon>Bacteria</taxon>
        <taxon>Bacillati</taxon>
        <taxon>Actinomycetota</taxon>
        <taxon>Actinomycetes</taxon>
        <taxon>Actinomycetales</taxon>
        <taxon>Actinomycetaceae</taxon>
        <taxon>Mobiluncus</taxon>
    </lineage>
</organism>
<dbReference type="GO" id="GO:0016787">
    <property type="term" value="F:hydrolase activity"/>
    <property type="evidence" value="ECO:0007669"/>
    <property type="project" value="UniProtKB-KW"/>
</dbReference>
<comment type="caution">
    <text evidence="4">The sequence shown here is derived from an EMBL/GenBank/DDBJ whole genome shotgun (WGS) entry which is preliminary data.</text>
</comment>
<proteinExistence type="predicted"/>
<sequence>MTSKETDWEQRLQALLRPVEIDPQNQPLALQVEDGLLVPLRLDSKNAWSTRRARWRDLTSRWVSVTAGLNTGQLTALRSLFDQASNQGLIQVDSLDSTGLQCLQDCYHKGVEIFSDPARDFVYVPDDLDATMFLDIAETGAGLEISGKPLVKPNPKQLPTQLSGFRLAPAISGTFHEALADIQANPIIVSAPEIDHFWAQWEQWTETLDLVALLTPETRRLAQSHHFGPATLHGFLAVNPVEPRQLEFTWTLQRKSPAGKIISLPVDTHNPSKTVSQLMARLGAQLAWREESTRNFFNHVFPVWELNRLRDLADDINDTDCVRVVFSPQLEHTKIFSEIPEMTLNLSSFESGDYRLDLEWCLGSERVQSADFLAALGRADRWWQSPDGNWVDLYSPQMRDLQAILQEFEELGLQDFQRGSGWIVDISQLGLVQALTKFAKTRQLSPRWQENATALLHPQPVAVPSLPEGQWRNYQQDGFQWLYARAAAGLGGILADDMGLGKTLQMLAVVAAWRRDHPVPAVPDAVTNAGVEAVPDTAGGTVVDTVSDTVLDTVLDTANSTGATCPTFVVVPASLLATWEEQARHWFPQLRLLVQSVSVGKHPADWQCLRQKLDSVDLVLTTYTLARLDMDFWAECQFSGLILDEAQAVKNPATSTHRALTRLRARWAFALSGTPLENRERDLWSIFALTVPRLLPPLAAFERHLHHAALTERSAARHALSARVSPFLLRRTKESVASEIPAKTEQVIHLDLESHQAELYQKYLVAARLEAEGLRAKRLNVLTALTRLRQLSLSARLINPAVPEDGAKIDYLVDALPDLAAQDHNILVFSQFTSFLALLRARLEDQGITYAYLDGSTRNRRDQVDCFQRGSARVFLISLKSGGFGLNLTAADYVFLCDPWWNPQVESQAIDRAHRIGQTRPVNVYRLVAKNTIEQRVLAMQAQKRELFDQVLRGSENREVTPQITLEQLRALLD</sequence>
<evidence type="ECO:0000313" key="4">
    <source>
        <dbReference type="EMBL" id="STO17350.1"/>
    </source>
</evidence>
<evidence type="ECO:0000256" key="1">
    <source>
        <dbReference type="ARBA" id="ARBA00022801"/>
    </source>
</evidence>
<dbReference type="Gene3D" id="3.40.50.300">
    <property type="entry name" value="P-loop containing nucleotide triphosphate hydrolases"/>
    <property type="match status" value="1"/>
</dbReference>
<dbReference type="InterPro" id="IPR049730">
    <property type="entry name" value="SNF2/RAD54-like_C"/>
</dbReference>
<dbReference type="Pfam" id="PF00271">
    <property type="entry name" value="Helicase_C"/>
    <property type="match status" value="1"/>
</dbReference>
<dbReference type="InterPro" id="IPR014001">
    <property type="entry name" value="Helicase_ATP-bd"/>
</dbReference>
<dbReference type="InterPro" id="IPR001650">
    <property type="entry name" value="Helicase_C-like"/>
</dbReference>
<dbReference type="GeneID" id="61168014"/>
<feature type="domain" description="Helicase ATP-binding" evidence="2">
    <location>
        <begin position="483"/>
        <end position="693"/>
    </location>
</feature>
<dbReference type="SMART" id="SM00487">
    <property type="entry name" value="DEXDc"/>
    <property type="match status" value="1"/>
</dbReference>
<evidence type="ECO:0000259" key="3">
    <source>
        <dbReference type="PROSITE" id="PS51194"/>
    </source>
</evidence>
<dbReference type="InterPro" id="IPR038718">
    <property type="entry name" value="SNF2-like_sf"/>
</dbReference>
<name>A0A8G2HU43_9ACTO</name>
<feature type="domain" description="Helicase C-terminal" evidence="3">
    <location>
        <begin position="808"/>
        <end position="968"/>
    </location>
</feature>